<organism evidence="8 9">
    <name type="scientific">Natronomicrosphaera hydrolytica</name>
    <dbReference type="NCBI Taxonomy" id="3242702"/>
    <lineage>
        <taxon>Bacteria</taxon>
        <taxon>Pseudomonadati</taxon>
        <taxon>Planctomycetota</taxon>
        <taxon>Phycisphaerae</taxon>
        <taxon>Phycisphaerales</taxon>
        <taxon>Phycisphaeraceae</taxon>
        <taxon>Natronomicrosphaera</taxon>
    </lineage>
</organism>
<dbReference type="Gene3D" id="2.40.128.130">
    <property type="entry name" value="Autotransporter beta-domain"/>
    <property type="match status" value="1"/>
</dbReference>
<name>A0ABV4UA84_9BACT</name>
<dbReference type="InterPro" id="IPR036852">
    <property type="entry name" value="Peptidase_S8/S53_dom_sf"/>
</dbReference>
<dbReference type="InterPro" id="IPR036709">
    <property type="entry name" value="Autotransporte_beta_dom_sf"/>
</dbReference>
<dbReference type="Pfam" id="PF12951">
    <property type="entry name" value="PATR"/>
    <property type="match status" value="1"/>
</dbReference>
<keyword evidence="3" id="KW-0732">Signal</keyword>
<dbReference type="InterPro" id="IPR013425">
    <property type="entry name" value="Autotrns_rpt"/>
</dbReference>
<evidence type="ECO:0000256" key="3">
    <source>
        <dbReference type="ARBA" id="ARBA00022729"/>
    </source>
</evidence>
<sequence length="1349" mass="143830">MPTLVRRWLAVVPALVLITLLGQTRAHADLVPYLDIIGWTDIESDGRFGAMTRSGGAMQGLAVFDTGIDPLHSIFANGSGGTRVIGGYNSAPGGLAPIATPDTHWADGHMHGTFVAALAAGNPFTTGILTQSLTLDGQTFAAGTEVEFGGVARGANILSLRVLGNAGFGYDHNILQGLEWVIENHEEFDIRVLNLSLGGGGPYDDENEVPGFLVPDIIDAIATLRALDIPVVIAAGNEAFDDGLSFPAIIENAISVGASVRNTTDLSEELIADFSNYSDALDLFAPGVDNVGAMPRRFVGDAADQWDVGDGTSYAAPLVAGAVLLINEVYQDYWGRRPTFDEIYDALIETNVFIEDDGQTISVPRLNLAMALEHAVTQGGTQNIDDIAVWTGEGDGTWSDPNNWYDGAPSAGDQLMFTGIDTDTAENNIAGLNIAGIIFATSAEAFTLFGNTVTINNDGEIRNQSPLVQTIELSINAAGDLTLRANAGTLQIDGDIDLVGNGTLTFTGRHLANIDGAISGGGNLLVDGEGMLTLAGNNTYTGGTQIQQGILYSINNALPGSGAVNITGSDDTGLAIGDDETIGSLAGVAGSTVAIYNNTLTIGGSASTTFAGSIVGNAGSLILDGSTQLQFTGQSNYTGDTELRNNTTLVLSGHDNNLSNHTRLVIHENATLQLNDNDETIAALRDGTGGPGGTVQLNDNRLALSGSANSLFTGQINGTGGLDFMGTSGTTHNLANATANYTGTTRIFGGNVHMPDDSVPGDLENYATFYMDGTVAGDVLNAGRYGGNATINGNLTNHSGGIVAPGQSIGTITINGNYEGLANSTLEIELEGAGFEGGTLADTDADRLVLNAAGGEPGEATFHNNSIIYFREADGGDSVEQDNIFLIVEAEGGITLDDNVWFRSWSRFVRLNPYEFNNGDNMLIVSAATRDFFADLASDADHNTRQIARALDSLVEFDRDDPLLNALVDLFDSVGFALEQDAFLSAAPSIGPQAYEAGAPVVFDNTSMNHSALGRHHSARRLGVPNTANMARNNDAPFESALASAADSPWLFRETLDRRDERVAPRRDWRRFDEEPDEDWSVFAYAMRGQQDQDTTNSRLGYDATSYGFLTGFDYQLFNNFYAGLAVGYTRTEIDLDARRGEQEIGSLRVGPQISYSPMPWFIDAAATYGYHRFETERNMPALGLTTESKHNGHDLSAFVRGGYQFSFNRFHLTPTASAEYLYLREDGYTESGVGALDVDSRSSDSLRTRVGLTLDYRFDVNNVQFVPELAGGWEREHLSTSGTMRARFVSGGDSFTINVAERDDDVFYYSAGLGVLFDRHLSGYLRYDGRRYSDGDAYGLTLGASVRF</sequence>
<keyword evidence="4 6" id="KW-0378">Hydrolase</keyword>
<dbReference type="InterPro" id="IPR005546">
    <property type="entry name" value="Autotransporte_beta"/>
</dbReference>
<dbReference type="EMBL" id="JBGUBD010000017">
    <property type="protein sequence ID" value="MFA9480202.1"/>
    <property type="molecule type" value="Genomic_DNA"/>
</dbReference>
<dbReference type="InterPro" id="IPR023828">
    <property type="entry name" value="Peptidase_S8_Ser-AS"/>
</dbReference>
<keyword evidence="2 6" id="KW-0645">Protease</keyword>
<feature type="domain" description="Autotransporter" evidence="7">
    <location>
        <begin position="1075"/>
        <end position="1349"/>
    </location>
</feature>
<feature type="active site" description="Charge relay system" evidence="6">
    <location>
        <position position="111"/>
    </location>
</feature>
<protein>
    <submittedName>
        <fullName evidence="8">Autotransporter domain-containing protein</fullName>
    </submittedName>
</protein>
<evidence type="ECO:0000259" key="7">
    <source>
        <dbReference type="PROSITE" id="PS51208"/>
    </source>
</evidence>
<dbReference type="NCBIfam" id="TIGR02601">
    <property type="entry name" value="autotrns_rpt"/>
    <property type="match status" value="1"/>
</dbReference>
<comment type="caution">
    <text evidence="8">The sequence shown here is derived from an EMBL/GenBank/DDBJ whole genome shotgun (WGS) entry which is preliminary data.</text>
</comment>
<evidence type="ECO:0000313" key="8">
    <source>
        <dbReference type="EMBL" id="MFA9480202.1"/>
    </source>
</evidence>
<evidence type="ECO:0000256" key="2">
    <source>
        <dbReference type="ARBA" id="ARBA00022670"/>
    </source>
</evidence>
<dbReference type="PRINTS" id="PR00723">
    <property type="entry name" value="SUBTILISIN"/>
</dbReference>
<evidence type="ECO:0000256" key="5">
    <source>
        <dbReference type="ARBA" id="ARBA00022825"/>
    </source>
</evidence>
<dbReference type="PANTHER" id="PTHR43806:SF11">
    <property type="entry name" value="CEREVISIN-RELATED"/>
    <property type="match status" value="1"/>
</dbReference>
<dbReference type="PANTHER" id="PTHR43806">
    <property type="entry name" value="PEPTIDASE S8"/>
    <property type="match status" value="1"/>
</dbReference>
<dbReference type="PROSITE" id="PS51208">
    <property type="entry name" value="AUTOTRANSPORTER"/>
    <property type="match status" value="1"/>
</dbReference>
<dbReference type="SUPFAM" id="SSF103515">
    <property type="entry name" value="Autotransporter"/>
    <property type="match status" value="1"/>
</dbReference>
<dbReference type="PROSITE" id="PS00138">
    <property type="entry name" value="SUBTILASE_SER"/>
    <property type="match status" value="1"/>
</dbReference>
<accession>A0ABV4UA84</accession>
<dbReference type="Pfam" id="PF00082">
    <property type="entry name" value="Peptidase_S8"/>
    <property type="match status" value="1"/>
</dbReference>
<dbReference type="Gene3D" id="3.40.50.200">
    <property type="entry name" value="Peptidase S8/S53 domain"/>
    <property type="match status" value="1"/>
</dbReference>
<keyword evidence="9" id="KW-1185">Reference proteome</keyword>
<dbReference type="InterPro" id="IPR011050">
    <property type="entry name" value="Pectin_lyase_fold/virulence"/>
</dbReference>
<feature type="active site" description="Charge relay system" evidence="6">
    <location>
        <position position="313"/>
    </location>
</feature>
<dbReference type="InterPro" id="IPR050131">
    <property type="entry name" value="Peptidase_S8_subtilisin-like"/>
</dbReference>
<dbReference type="RefSeq" id="WP_425347126.1">
    <property type="nucleotide sequence ID" value="NZ_JBGUBD010000017.1"/>
</dbReference>
<dbReference type="PROSITE" id="PS51892">
    <property type="entry name" value="SUBTILASE"/>
    <property type="match status" value="1"/>
</dbReference>
<dbReference type="SMART" id="SM00869">
    <property type="entry name" value="Autotransporter"/>
    <property type="match status" value="1"/>
</dbReference>
<gene>
    <name evidence="8" type="ORF">ACERK3_18165</name>
</gene>
<feature type="active site" description="Charge relay system" evidence="6">
    <location>
        <position position="65"/>
    </location>
</feature>
<dbReference type="Pfam" id="PF03797">
    <property type="entry name" value="Autotransporter"/>
    <property type="match status" value="1"/>
</dbReference>
<evidence type="ECO:0000256" key="6">
    <source>
        <dbReference type="PROSITE-ProRule" id="PRU01240"/>
    </source>
</evidence>
<proteinExistence type="inferred from homology"/>
<dbReference type="SUPFAM" id="SSF52743">
    <property type="entry name" value="Subtilisin-like"/>
    <property type="match status" value="1"/>
</dbReference>
<keyword evidence="5 6" id="KW-0720">Serine protease</keyword>
<dbReference type="Proteomes" id="UP001575105">
    <property type="component" value="Unassembled WGS sequence"/>
</dbReference>
<dbReference type="InterPro" id="IPR015500">
    <property type="entry name" value="Peptidase_S8_subtilisin-rel"/>
</dbReference>
<evidence type="ECO:0000256" key="4">
    <source>
        <dbReference type="ARBA" id="ARBA00022801"/>
    </source>
</evidence>
<comment type="similarity">
    <text evidence="1 6">Belongs to the peptidase S8 family.</text>
</comment>
<evidence type="ECO:0000313" key="9">
    <source>
        <dbReference type="Proteomes" id="UP001575105"/>
    </source>
</evidence>
<dbReference type="InterPro" id="IPR000209">
    <property type="entry name" value="Peptidase_S8/S53_dom"/>
</dbReference>
<reference evidence="8 9" key="1">
    <citation type="submission" date="2024-08" db="EMBL/GenBank/DDBJ databases">
        <title>Whole-genome sequencing of halo(alkali)philic microorganisms from hypersaline lakes.</title>
        <authorList>
            <person name="Sorokin D.Y."/>
            <person name="Merkel A.Y."/>
            <person name="Messina E."/>
            <person name="Yakimov M."/>
        </authorList>
    </citation>
    <scope>NUCLEOTIDE SEQUENCE [LARGE SCALE GENOMIC DNA]</scope>
    <source>
        <strain evidence="8 9">AB-hyl4</strain>
    </source>
</reference>
<dbReference type="SUPFAM" id="SSF51126">
    <property type="entry name" value="Pectin lyase-like"/>
    <property type="match status" value="2"/>
</dbReference>
<evidence type="ECO:0000256" key="1">
    <source>
        <dbReference type="ARBA" id="ARBA00011073"/>
    </source>
</evidence>